<dbReference type="KEGG" id="pchm:VFPPC_08395"/>
<dbReference type="GeneID" id="28851107"/>
<accession>A0A179FP35</accession>
<proteinExistence type="predicted"/>
<dbReference type="Proteomes" id="UP000078397">
    <property type="component" value="Unassembled WGS sequence"/>
</dbReference>
<gene>
    <name evidence="2" type="ORF">VFPPC_08395</name>
</gene>
<feature type="region of interest" description="Disordered" evidence="1">
    <location>
        <begin position="122"/>
        <end position="177"/>
    </location>
</feature>
<feature type="compositionally biased region" description="Polar residues" evidence="1">
    <location>
        <begin position="491"/>
        <end position="509"/>
    </location>
</feature>
<sequence>MAGSQQYKNIEIHYVLKAIQMRMPSEWIRMRFEQRFRRKLTENQLRYLKNKYGKDPRFGTPAANSISTFGTPNPRVGPGYWPKDDILAIDYRAFEERREDVAEPTLRITAPITTHVIVPPTPAAAPPHPPAPVSSGPESLELFGVPNANIIPKTDQRRPPETNDQVIGDGSSESPLLNLDNASSADALVSYESNARGQAHSTGFGATSPVYDQSRVPSVNAAVLPPPPPAATPYHPTFRVSGPMHTQSFGQEAWMPGNPFTHAQLPMSKDVSSNGCNAVPAPQLNGNAGLSNSFEHSFSNNMTSAPFHQPSQSFTSNAGFGQNTFGRVAPGFDYMQGASNVGYGFDKSHTMQTPWNTHDDVANLPIGPLNSASYTGLSDTQHIGSQAYTPHENLENLLVFDTVFNTGQTCSSLSPTNHQTSQDIQFSGPNPHANLLSSVRGPAALPDAFDFELNHLTGEEFADRMYALFNEHNAVHDTGPNTFNMSLGVSSPASMSDTSTVLRSISTPMSSPPAELLDGTDTPGHGRPTTTQSTST</sequence>
<dbReference type="STRING" id="1380566.A0A179FP35"/>
<evidence type="ECO:0000313" key="3">
    <source>
        <dbReference type="Proteomes" id="UP000078397"/>
    </source>
</evidence>
<name>A0A179FP35_METCM</name>
<evidence type="ECO:0000313" key="2">
    <source>
        <dbReference type="EMBL" id="OAQ66891.1"/>
    </source>
</evidence>
<dbReference type="OrthoDB" id="4736382at2759"/>
<dbReference type="EMBL" id="LSBJ02000004">
    <property type="protein sequence ID" value="OAQ66891.1"/>
    <property type="molecule type" value="Genomic_DNA"/>
</dbReference>
<dbReference type="AlphaFoldDB" id="A0A179FP35"/>
<reference evidence="2 3" key="1">
    <citation type="journal article" date="2016" name="PLoS Pathog.">
        <title>Biosynthesis of antibiotic leucinostatins in bio-control fungus Purpureocillium lilacinum and their inhibition on phytophthora revealed by genome mining.</title>
        <authorList>
            <person name="Wang G."/>
            <person name="Liu Z."/>
            <person name="Lin R."/>
            <person name="Li E."/>
            <person name="Mao Z."/>
            <person name="Ling J."/>
            <person name="Yang Y."/>
            <person name="Yin W.B."/>
            <person name="Xie B."/>
        </authorList>
    </citation>
    <scope>NUCLEOTIDE SEQUENCE [LARGE SCALE GENOMIC DNA]</scope>
    <source>
        <strain evidence="2">170</strain>
    </source>
</reference>
<feature type="region of interest" description="Disordered" evidence="1">
    <location>
        <begin position="491"/>
        <end position="536"/>
    </location>
</feature>
<feature type="compositionally biased region" description="Pro residues" evidence="1">
    <location>
        <begin position="122"/>
        <end position="132"/>
    </location>
</feature>
<dbReference type="RefSeq" id="XP_018143978.1">
    <property type="nucleotide sequence ID" value="XM_018287113.1"/>
</dbReference>
<organism evidence="2 3">
    <name type="scientific">Pochonia chlamydosporia 170</name>
    <dbReference type="NCBI Taxonomy" id="1380566"/>
    <lineage>
        <taxon>Eukaryota</taxon>
        <taxon>Fungi</taxon>
        <taxon>Dikarya</taxon>
        <taxon>Ascomycota</taxon>
        <taxon>Pezizomycotina</taxon>
        <taxon>Sordariomycetes</taxon>
        <taxon>Hypocreomycetidae</taxon>
        <taxon>Hypocreales</taxon>
        <taxon>Clavicipitaceae</taxon>
        <taxon>Pochonia</taxon>
    </lineage>
</organism>
<keyword evidence="3" id="KW-1185">Reference proteome</keyword>
<protein>
    <submittedName>
        <fullName evidence="2">Uncharacterized protein</fullName>
    </submittedName>
</protein>
<comment type="caution">
    <text evidence="2">The sequence shown here is derived from an EMBL/GenBank/DDBJ whole genome shotgun (WGS) entry which is preliminary data.</text>
</comment>
<evidence type="ECO:0000256" key="1">
    <source>
        <dbReference type="SAM" id="MobiDB-lite"/>
    </source>
</evidence>